<dbReference type="RefSeq" id="WP_119432443.1">
    <property type="nucleotide sequence ID" value="NZ_QWGE01000003.1"/>
</dbReference>
<evidence type="ECO:0000256" key="1">
    <source>
        <dbReference type="SAM" id="SignalP"/>
    </source>
</evidence>
<evidence type="ECO:0000313" key="3">
    <source>
        <dbReference type="Proteomes" id="UP000266005"/>
    </source>
</evidence>
<dbReference type="Proteomes" id="UP000266005">
    <property type="component" value="Unassembled WGS sequence"/>
</dbReference>
<keyword evidence="2" id="KW-0547">Nucleotide-binding</keyword>
<dbReference type="EMBL" id="QWGE01000003">
    <property type="protein sequence ID" value="RIJ37786.1"/>
    <property type="molecule type" value="Genomic_DNA"/>
</dbReference>
<dbReference type="OrthoDB" id="850234at2"/>
<gene>
    <name evidence="2" type="ORF">D1627_11885</name>
</gene>
<comment type="caution">
    <text evidence="2">The sequence shown here is derived from an EMBL/GenBank/DDBJ whole genome shotgun (WGS) entry which is preliminary data.</text>
</comment>
<keyword evidence="2" id="KW-0067">ATP-binding</keyword>
<dbReference type="GO" id="GO:0005524">
    <property type="term" value="F:ATP binding"/>
    <property type="evidence" value="ECO:0007669"/>
    <property type="project" value="UniProtKB-KW"/>
</dbReference>
<keyword evidence="3" id="KW-1185">Reference proteome</keyword>
<organism evidence="2 3">
    <name type="scientific">Pontibacter oryzae</name>
    <dbReference type="NCBI Taxonomy" id="2304593"/>
    <lineage>
        <taxon>Bacteria</taxon>
        <taxon>Pseudomonadati</taxon>
        <taxon>Bacteroidota</taxon>
        <taxon>Cytophagia</taxon>
        <taxon>Cytophagales</taxon>
        <taxon>Hymenobacteraceae</taxon>
        <taxon>Pontibacter</taxon>
    </lineage>
</organism>
<name>A0A399S186_9BACT</name>
<protein>
    <submittedName>
        <fullName evidence="2">ABC transporter ATP-binding protein</fullName>
    </submittedName>
</protein>
<feature type="signal peptide" evidence="1">
    <location>
        <begin position="1"/>
        <end position="24"/>
    </location>
</feature>
<keyword evidence="1" id="KW-0732">Signal</keyword>
<sequence>MRDSNRLACLLLALLLLPLGAAMAQHISAPHQEEELQVNPDHDRIIKLHPLQLGEVYLSYEKMRADRVSNEFGLSYIYKAYLDGSSFFVENDKAVNGIAIRMSQRHYTSKKRRGTPFGFFHGPMFGYRFMAFEDNALEVEQDPSSPDYRYVGRLYQNSLELNYQLGWQFKLGQQFTGEVSGALGGRVKYALAKGAGDLLADYIIGHELVTEENSAIFVVPSPQLNISVGYSF</sequence>
<feature type="chain" id="PRO_5017305543" evidence="1">
    <location>
        <begin position="25"/>
        <end position="232"/>
    </location>
</feature>
<proteinExistence type="predicted"/>
<evidence type="ECO:0000313" key="2">
    <source>
        <dbReference type="EMBL" id="RIJ37786.1"/>
    </source>
</evidence>
<accession>A0A399S186</accession>
<dbReference type="AlphaFoldDB" id="A0A399S186"/>
<reference evidence="3" key="1">
    <citation type="submission" date="2018-08" db="EMBL/GenBank/DDBJ databases">
        <title>Mucilaginibacter sp. MYSH2.</title>
        <authorList>
            <person name="Seo T."/>
        </authorList>
    </citation>
    <scope>NUCLEOTIDE SEQUENCE [LARGE SCALE GENOMIC DNA]</scope>
    <source>
        <strain evidence="3">KIRAN</strain>
    </source>
</reference>